<gene>
    <name evidence="9" type="ORF">J2Z70_002958</name>
</gene>
<dbReference type="PANTHER" id="PTHR43227">
    <property type="entry name" value="BLL4140 PROTEIN"/>
    <property type="match status" value="1"/>
</dbReference>
<dbReference type="CDD" id="cd06261">
    <property type="entry name" value="TM_PBP2"/>
    <property type="match status" value="1"/>
</dbReference>
<evidence type="ECO:0000256" key="5">
    <source>
        <dbReference type="ARBA" id="ARBA00022989"/>
    </source>
</evidence>
<keyword evidence="6 7" id="KW-0472">Membrane</keyword>
<dbReference type="SUPFAM" id="SSF161098">
    <property type="entry name" value="MetI-like"/>
    <property type="match status" value="1"/>
</dbReference>
<feature type="domain" description="ABC transmembrane type-1" evidence="8">
    <location>
        <begin position="93"/>
        <end position="308"/>
    </location>
</feature>
<dbReference type="PANTHER" id="PTHR43227:SF11">
    <property type="entry name" value="BLL4140 PROTEIN"/>
    <property type="match status" value="1"/>
</dbReference>
<feature type="transmembrane region" description="Helical" evidence="7">
    <location>
        <begin position="287"/>
        <end position="308"/>
    </location>
</feature>
<dbReference type="Pfam" id="PF00528">
    <property type="entry name" value="BPD_transp_1"/>
    <property type="match status" value="1"/>
</dbReference>
<dbReference type="RefSeq" id="WP_209874091.1">
    <property type="nucleotide sequence ID" value="NZ_JAGGLV010000008.1"/>
</dbReference>
<comment type="caution">
    <text evidence="9">The sequence shown here is derived from an EMBL/GenBank/DDBJ whole genome shotgun (WGS) entry which is preliminary data.</text>
</comment>
<evidence type="ECO:0000313" key="9">
    <source>
        <dbReference type="EMBL" id="MBP2112804.1"/>
    </source>
</evidence>
<dbReference type="PROSITE" id="PS50928">
    <property type="entry name" value="ABC_TM1"/>
    <property type="match status" value="1"/>
</dbReference>
<dbReference type="InterPro" id="IPR035906">
    <property type="entry name" value="MetI-like_sf"/>
</dbReference>
<name>A0ABS4NRW4_9BACL</name>
<feature type="transmembrane region" description="Helical" evidence="7">
    <location>
        <begin position="31"/>
        <end position="51"/>
    </location>
</feature>
<keyword evidence="2 7" id="KW-0813">Transport</keyword>
<dbReference type="EMBL" id="JAGGLV010000008">
    <property type="protein sequence ID" value="MBP2112804.1"/>
    <property type="molecule type" value="Genomic_DNA"/>
</dbReference>
<sequence length="321" mass="36189">MDSDLAAADRQPENHPLRTEKWERFQSLKKYWDLYLIMLPGLAYFIIFKYVPMGGIVVAFQDFSAFAGIRGSEWVGLTHFKNMFTDSEFYTVFKNTLLISLYKLIWGFPGPIILALMLNEVRHMLYKRGVQTLVYLPHFLSWVIIGGILINVLSPATGIVNQFLGMLGLEPIFFLGSQEWFRTVLVVSDIWKEAGWGAIIYLAALASIDPQIYEAAVVDGAGKWKQLLHVTLPSLIGTIVILFVLRLGSVLDVGFEQIFVLYNPLVYNVADVIETYVYRTGITQGQFSFTTAVGLFKSVISLILVVLANKAARKLGQDSLW</sequence>
<dbReference type="InterPro" id="IPR050809">
    <property type="entry name" value="UgpAE/MalFG_permease"/>
</dbReference>
<evidence type="ECO:0000313" key="10">
    <source>
        <dbReference type="Proteomes" id="UP000773462"/>
    </source>
</evidence>
<feature type="transmembrane region" description="Helical" evidence="7">
    <location>
        <begin position="227"/>
        <end position="245"/>
    </location>
</feature>
<dbReference type="Proteomes" id="UP000773462">
    <property type="component" value="Unassembled WGS sequence"/>
</dbReference>
<keyword evidence="4 7" id="KW-0812">Transmembrane</keyword>
<feature type="transmembrane region" description="Helical" evidence="7">
    <location>
        <begin position="97"/>
        <end position="118"/>
    </location>
</feature>
<evidence type="ECO:0000256" key="3">
    <source>
        <dbReference type="ARBA" id="ARBA00022475"/>
    </source>
</evidence>
<protein>
    <submittedName>
        <fullName evidence="9">Aldouronate transport system permease protein</fullName>
    </submittedName>
</protein>
<evidence type="ECO:0000256" key="2">
    <source>
        <dbReference type="ARBA" id="ARBA00022448"/>
    </source>
</evidence>
<keyword evidence="3" id="KW-1003">Cell membrane</keyword>
<evidence type="ECO:0000259" key="8">
    <source>
        <dbReference type="PROSITE" id="PS50928"/>
    </source>
</evidence>
<keyword evidence="10" id="KW-1185">Reference proteome</keyword>
<dbReference type="Gene3D" id="1.10.3720.10">
    <property type="entry name" value="MetI-like"/>
    <property type="match status" value="1"/>
</dbReference>
<proteinExistence type="inferred from homology"/>
<organism evidence="9 10">
    <name type="scientific">Paenibacillus silagei</name>
    <dbReference type="NCBI Taxonomy" id="1670801"/>
    <lineage>
        <taxon>Bacteria</taxon>
        <taxon>Bacillati</taxon>
        <taxon>Bacillota</taxon>
        <taxon>Bacilli</taxon>
        <taxon>Bacillales</taxon>
        <taxon>Paenibacillaceae</taxon>
        <taxon>Paenibacillus</taxon>
    </lineage>
</organism>
<keyword evidence="5 7" id="KW-1133">Transmembrane helix</keyword>
<comment type="subcellular location">
    <subcellularLocation>
        <location evidence="1 7">Cell membrane</location>
        <topology evidence="1 7">Multi-pass membrane protein</topology>
    </subcellularLocation>
</comment>
<evidence type="ECO:0000256" key="7">
    <source>
        <dbReference type="RuleBase" id="RU363032"/>
    </source>
</evidence>
<accession>A0ABS4NRW4</accession>
<evidence type="ECO:0000256" key="1">
    <source>
        <dbReference type="ARBA" id="ARBA00004651"/>
    </source>
</evidence>
<reference evidence="9 10" key="1">
    <citation type="submission" date="2021-03" db="EMBL/GenBank/DDBJ databases">
        <title>Genomic Encyclopedia of Type Strains, Phase IV (KMG-IV): sequencing the most valuable type-strain genomes for metagenomic binning, comparative biology and taxonomic classification.</title>
        <authorList>
            <person name="Goeker M."/>
        </authorList>
    </citation>
    <scope>NUCLEOTIDE SEQUENCE [LARGE SCALE GENOMIC DNA]</scope>
    <source>
        <strain evidence="9 10">DSM 101953</strain>
    </source>
</reference>
<comment type="similarity">
    <text evidence="7">Belongs to the binding-protein-dependent transport system permease family.</text>
</comment>
<evidence type="ECO:0000256" key="4">
    <source>
        <dbReference type="ARBA" id="ARBA00022692"/>
    </source>
</evidence>
<dbReference type="InterPro" id="IPR000515">
    <property type="entry name" value="MetI-like"/>
</dbReference>
<feature type="transmembrane region" description="Helical" evidence="7">
    <location>
        <begin position="139"/>
        <end position="160"/>
    </location>
</feature>
<evidence type="ECO:0000256" key="6">
    <source>
        <dbReference type="ARBA" id="ARBA00023136"/>
    </source>
</evidence>